<accession>A0A2U8VQY5</accession>
<dbReference type="InterPro" id="IPR024524">
    <property type="entry name" value="DUF3800"/>
</dbReference>
<reference evidence="1 2" key="1">
    <citation type="submission" date="2018-05" db="EMBL/GenBank/DDBJ databases">
        <title>Complete Genome Sequence of Methylobacterium sp. 17Sr1-43.</title>
        <authorList>
            <person name="Srinivasan S."/>
        </authorList>
    </citation>
    <scope>NUCLEOTIDE SEQUENCE [LARGE SCALE GENOMIC DNA]</scope>
    <source>
        <strain evidence="1 2">17Sr1-43</strain>
    </source>
</reference>
<protein>
    <recommendedName>
        <fullName evidence="3">DUF3800 domain-containing protein</fullName>
    </recommendedName>
</protein>
<dbReference type="OrthoDB" id="7595147at2"/>
<dbReference type="KEGG" id="meti:DK427_08845"/>
<proteinExistence type="predicted"/>
<dbReference type="Pfam" id="PF12686">
    <property type="entry name" value="DUF3800"/>
    <property type="match status" value="1"/>
</dbReference>
<evidence type="ECO:0000313" key="1">
    <source>
        <dbReference type="EMBL" id="AWN35841.1"/>
    </source>
</evidence>
<evidence type="ECO:0008006" key="3">
    <source>
        <dbReference type="Google" id="ProtNLM"/>
    </source>
</evidence>
<dbReference type="EMBL" id="CP029551">
    <property type="protein sequence ID" value="AWN35841.1"/>
    <property type="molecule type" value="Genomic_DNA"/>
</dbReference>
<name>A0A2U8VQY5_9HYPH</name>
<dbReference type="AlphaFoldDB" id="A0A2U8VQY5"/>
<sequence>MLAGAIVVFEAYFDETGSHDGAAVLSVAGFIFESHKASEMRTRWQKVLDENKMPYLHMSEFAAGGGPYRHLGKDKRIEIQRELHAILHDAAMCGIVISVSKEAFNRSGLSDSALPNPYALCCYLCLLAVVETLGERKLEANLTYFFEEGHRNQPTTNQMMVFLFRNLERVTHSFIPKSDGGPIQAADMLAWLHNKYVANLLRGEDRMRQDLRALVSRVRCDAACLTTVGDIDAIFERMRKSISETPSVRVSGIFAGMPFGRTVSNSCAERSYW</sequence>
<keyword evidence="2" id="KW-1185">Reference proteome</keyword>
<organism evidence="1 2">
    <name type="scientific">Methylobacterium radiodurans</name>
    <dbReference type="NCBI Taxonomy" id="2202828"/>
    <lineage>
        <taxon>Bacteria</taxon>
        <taxon>Pseudomonadati</taxon>
        <taxon>Pseudomonadota</taxon>
        <taxon>Alphaproteobacteria</taxon>
        <taxon>Hyphomicrobiales</taxon>
        <taxon>Methylobacteriaceae</taxon>
        <taxon>Methylobacterium</taxon>
    </lineage>
</organism>
<gene>
    <name evidence="1" type="ORF">DK427_08845</name>
</gene>
<dbReference type="Proteomes" id="UP000246058">
    <property type="component" value="Chromosome"/>
</dbReference>
<evidence type="ECO:0000313" key="2">
    <source>
        <dbReference type="Proteomes" id="UP000246058"/>
    </source>
</evidence>